<dbReference type="Pfam" id="PF00535">
    <property type="entry name" value="Glycos_transf_2"/>
    <property type="match status" value="1"/>
</dbReference>
<dbReference type="Gene3D" id="3.90.550.10">
    <property type="entry name" value="Spore Coat Polysaccharide Biosynthesis Protein SpsA, Chain A"/>
    <property type="match status" value="1"/>
</dbReference>
<evidence type="ECO:0000313" key="2">
    <source>
        <dbReference type="EMBL" id="QDS88654.1"/>
    </source>
</evidence>
<dbReference type="KEGG" id="ruv:EC9_28450"/>
<dbReference type="EC" id="2.4.1.54" evidence="2"/>
<dbReference type="AlphaFoldDB" id="A0A517M196"/>
<gene>
    <name evidence="2" type="ORF">EC9_28450</name>
</gene>
<keyword evidence="3" id="KW-1185">Reference proteome</keyword>
<feature type="domain" description="Glycosyltransferase 2-like" evidence="1">
    <location>
        <begin position="10"/>
        <end position="174"/>
    </location>
</feature>
<dbReference type="GO" id="GO:0047267">
    <property type="term" value="F:undecaprenyl-phosphate mannosyltransferase activity"/>
    <property type="evidence" value="ECO:0007669"/>
    <property type="project" value="UniProtKB-EC"/>
</dbReference>
<dbReference type="Proteomes" id="UP000319557">
    <property type="component" value="Chromosome"/>
</dbReference>
<name>A0A517M196_9BACT</name>
<dbReference type="InterPro" id="IPR050256">
    <property type="entry name" value="Glycosyltransferase_2"/>
</dbReference>
<organism evidence="2 3">
    <name type="scientific">Rosistilla ulvae</name>
    <dbReference type="NCBI Taxonomy" id="1930277"/>
    <lineage>
        <taxon>Bacteria</taxon>
        <taxon>Pseudomonadati</taxon>
        <taxon>Planctomycetota</taxon>
        <taxon>Planctomycetia</taxon>
        <taxon>Pirellulales</taxon>
        <taxon>Pirellulaceae</taxon>
        <taxon>Rosistilla</taxon>
    </lineage>
</organism>
<dbReference type="InterPro" id="IPR001173">
    <property type="entry name" value="Glyco_trans_2-like"/>
</dbReference>
<reference evidence="2 3" key="1">
    <citation type="submission" date="2019-02" db="EMBL/GenBank/DDBJ databases">
        <title>Deep-cultivation of Planctomycetes and their phenomic and genomic characterization uncovers novel biology.</title>
        <authorList>
            <person name="Wiegand S."/>
            <person name="Jogler M."/>
            <person name="Boedeker C."/>
            <person name="Pinto D."/>
            <person name="Vollmers J."/>
            <person name="Rivas-Marin E."/>
            <person name="Kohn T."/>
            <person name="Peeters S.H."/>
            <person name="Heuer A."/>
            <person name="Rast P."/>
            <person name="Oberbeckmann S."/>
            <person name="Bunk B."/>
            <person name="Jeske O."/>
            <person name="Meyerdierks A."/>
            <person name="Storesund J.E."/>
            <person name="Kallscheuer N."/>
            <person name="Luecker S."/>
            <person name="Lage O.M."/>
            <person name="Pohl T."/>
            <person name="Merkel B.J."/>
            <person name="Hornburger P."/>
            <person name="Mueller R.-W."/>
            <person name="Bruemmer F."/>
            <person name="Labrenz M."/>
            <person name="Spormann A.M."/>
            <person name="Op den Camp H."/>
            <person name="Overmann J."/>
            <person name="Amann R."/>
            <person name="Jetten M.S.M."/>
            <person name="Mascher T."/>
            <person name="Medema M.H."/>
            <person name="Devos D.P."/>
            <person name="Kaster A.-K."/>
            <person name="Ovreas L."/>
            <person name="Rohde M."/>
            <person name="Galperin M.Y."/>
            <person name="Jogler C."/>
        </authorList>
    </citation>
    <scope>NUCLEOTIDE SEQUENCE [LARGE SCALE GENOMIC DNA]</scope>
    <source>
        <strain evidence="2 3">EC9</strain>
    </source>
</reference>
<dbReference type="EMBL" id="CP036261">
    <property type="protein sequence ID" value="QDS88654.1"/>
    <property type="molecule type" value="Genomic_DNA"/>
</dbReference>
<sequence>MIEPRPQLTLVLPAHNEAANIGPCIDDLMECLVDRNQIRTELIVVNDNSHDATEAEVLQRAARWPGVRLIRRTPPAGFGRAVRTGLNYAQGDVVIIYMADRSDHPGDALMYYQTIQSGYDCAFGSRFIAGARVNRYPRVKLVVNRIVNNTIRWMFWTDLNDLTNAFKAYRRDVIATCGPYKSCHFNITLEMSLSALIGGYRIAEVPIRWEGRTWGATNLRMRQMGRRYLCTLLMLFFQRVLMSDDVRSERTGEIASGEEVFPVSATRY</sequence>
<keyword evidence="2" id="KW-0328">Glycosyltransferase</keyword>
<proteinExistence type="predicted"/>
<dbReference type="SUPFAM" id="SSF53448">
    <property type="entry name" value="Nucleotide-diphospho-sugar transferases"/>
    <property type="match status" value="1"/>
</dbReference>
<evidence type="ECO:0000259" key="1">
    <source>
        <dbReference type="Pfam" id="PF00535"/>
    </source>
</evidence>
<dbReference type="InterPro" id="IPR029044">
    <property type="entry name" value="Nucleotide-diphossugar_trans"/>
</dbReference>
<dbReference type="RefSeq" id="WP_246105664.1">
    <property type="nucleotide sequence ID" value="NZ_CP036261.1"/>
</dbReference>
<dbReference type="PANTHER" id="PTHR48090:SF7">
    <property type="entry name" value="RFBJ PROTEIN"/>
    <property type="match status" value="1"/>
</dbReference>
<evidence type="ECO:0000313" key="3">
    <source>
        <dbReference type="Proteomes" id="UP000319557"/>
    </source>
</evidence>
<dbReference type="CDD" id="cd04179">
    <property type="entry name" value="DPM_DPG-synthase_like"/>
    <property type="match status" value="1"/>
</dbReference>
<dbReference type="PANTHER" id="PTHR48090">
    <property type="entry name" value="UNDECAPRENYL-PHOSPHATE 4-DEOXY-4-FORMAMIDO-L-ARABINOSE TRANSFERASE-RELATED"/>
    <property type="match status" value="1"/>
</dbReference>
<keyword evidence="2" id="KW-0808">Transferase</keyword>
<accession>A0A517M196</accession>
<protein>
    <submittedName>
        <fullName evidence="2">Undecaprenyl-phosphate mannosyltransferase</fullName>
        <ecNumber evidence="2">2.4.1.54</ecNumber>
    </submittedName>
</protein>